<evidence type="ECO:0000313" key="1">
    <source>
        <dbReference type="EMBL" id="TNJ66211.1"/>
    </source>
</evidence>
<reference evidence="1 2" key="1">
    <citation type="submission" date="2019-05" db="EMBL/GenBank/DDBJ databases">
        <title>We sequenced the genome of Paenibacillus hemerocallicola KCTC 33185 for further insight into its adaptation and study the phylogeny of Paenibacillus.</title>
        <authorList>
            <person name="Narsing Rao M.P."/>
        </authorList>
    </citation>
    <scope>NUCLEOTIDE SEQUENCE [LARGE SCALE GENOMIC DNA]</scope>
    <source>
        <strain evidence="1 2">KCTC 33185</strain>
    </source>
</reference>
<gene>
    <name evidence="1" type="ORF">FE784_11080</name>
</gene>
<protein>
    <submittedName>
        <fullName evidence="1">Uncharacterized protein</fullName>
    </submittedName>
</protein>
<dbReference type="Proteomes" id="UP000307943">
    <property type="component" value="Unassembled WGS sequence"/>
</dbReference>
<keyword evidence="2" id="KW-1185">Reference proteome</keyword>
<sequence>MNPDFMKLKPLEGELKLSHKKTNFGITVSTKEVVLHKPHVNYYLYLEDIVSITPFETKGATQVRFVNKQNTQQEVVHADDGTQHYNVFVKKATIHNRSGLFTLGTMRFVIPIHYELMKTIGQLGKWDVALDM</sequence>
<accession>A0A5C4TB94</accession>
<dbReference type="AlphaFoldDB" id="A0A5C4TB94"/>
<dbReference type="EMBL" id="VDCQ01000012">
    <property type="protein sequence ID" value="TNJ66211.1"/>
    <property type="molecule type" value="Genomic_DNA"/>
</dbReference>
<dbReference type="OrthoDB" id="2381628at2"/>
<comment type="caution">
    <text evidence="1">The sequence shown here is derived from an EMBL/GenBank/DDBJ whole genome shotgun (WGS) entry which is preliminary data.</text>
</comment>
<name>A0A5C4TB94_9BACL</name>
<organism evidence="1 2">
    <name type="scientific">Paenibacillus hemerocallicola</name>
    <dbReference type="NCBI Taxonomy" id="1172614"/>
    <lineage>
        <taxon>Bacteria</taxon>
        <taxon>Bacillati</taxon>
        <taxon>Bacillota</taxon>
        <taxon>Bacilli</taxon>
        <taxon>Bacillales</taxon>
        <taxon>Paenibacillaceae</taxon>
        <taxon>Paenibacillus</taxon>
    </lineage>
</organism>
<proteinExistence type="predicted"/>
<evidence type="ECO:0000313" key="2">
    <source>
        <dbReference type="Proteomes" id="UP000307943"/>
    </source>
</evidence>